<dbReference type="Pfam" id="PF00415">
    <property type="entry name" value="RCC1"/>
    <property type="match status" value="2"/>
</dbReference>
<feature type="repeat" description="RCC1" evidence="1">
    <location>
        <begin position="112"/>
        <end position="168"/>
    </location>
</feature>
<dbReference type="AlphaFoldDB" id="A0A9W8X1Y8"/>
<name>A0A9W8X1Y8_9PLEO</name>
<dbReference type="OrthoDB" id="5370059at2759"/>
<dbReference type="PROSITE" id="PS50012">
    <property type="entry name" value="RCC1_3"/>
    <property type="match status" value="4"/>
</dbReference>
<organism evidence="2 3">
    <name type="scientific">Didymella glomerata</name>
    <dbReference type="NCBI Taxonomy" id="749621"/>
    <lineage>
        <taxon>Eukaryota</taxon>
        <taxon>Fungi</taxon>
        <taxon>Dikarya</taxon>
        <taxon>Ascomycota</taxon>
        <taxon>Pezizomycotina</taxon>
        <taxon>Dothideomycetes</taxon>
        <taxon>Pleosporomycetidae</taxon>
        <taxon>Pleosporales</taxon>
        <taxon>Pleosporineae</taxon>
        <taxon>Didymellaceae</taxon>
        <taxon>Didymella</taxon>
    </lineage>
</organism>
<dbReference type="Gene3D" id="2.130.10.30">
    <property type="entry name" value="Regulator of chromosome condensation 1/beta-lactamase-inhibitor protein II"/>
    <property type="match status" value="2"/>
</dbReference>
<accession>A0A9W8X1Y8</accession>
<dbReference type="Proteomes" id="UP001140562">
    <property type="component" value="Unassembled WGS sequence"/>
</dbReference>
<dbReference type="InterPro" id="IPR051553">
    <property type="entry name" value="Ran_GTPase-activating"/>
</dbReference>
<evidence type="ECO:0000313" key="2">
    <source>
        <dbReference type="EMBL" id="KAJ4338558.1"/>
    </source>
</evidence>
<dbReference type="EMBL" id="JAPEUV010000029">
    <property type="protein sequence ID" value="KAJ4338558.1"/>
    <property type="molecule type" value="Genomic_DNA"/>
</dbReference>
<dbReference type="SUPFAM" id="SSF50985">
    <property type="entry name" value="RCC1/BLIP-II"/>
    <property type="match status" value="1"/>
</dbReference>
<comment type="caution">
    <text evidence="2">The sequence shown here is derived from an EMBL/GenBank/DDBJ whole genome shotgun (WGS) entry which is preliminary data.</text>
</comment>
<protein>
    <submittedName>
        <fullName evidence="2">Alpha tubulin suppressor</fullName>
    </submittedName>
</protein>
<keyword evidence="3" id="KW-1185">Reference proteome</keyword>
<dbReference type="PRINTS" id="PR00633">
    <property type="entry name" value="RCCNDNSATION"/>
</dbReference>
<evidence type="ECO:0000256" key="1">
    <source>
        <dbReference type="PROSITE-ProRule" id="PRU00235"/>
    </source>
</evidence>
<feature type="repeat" description="RCC1" evidence="1">
    <location>
        <begin position="3"/>
        <end position="57"/>
    </location>
</feature>
<dbReference type="PANTHER" id="PTHR45982:SF1">
    <property type="entry name" value="REGULATOR OF CHROMOSOME CONDENSATION"/>
    <property type="match status" value="1"/>
</dbReference>
<reference evidence="2" key="1">
    <citation type="submission" date="2022-10" db="EMBL/GenBank/DDBJ databases">
        <title>Tapping the CABI collections for fungal endophytes: first genome assemblies for Collariella, Neodidymelliopsis, Ascochyta clinopodiicola, Didymella pomorum, Didymosphaeria variabile, Neocosmospora piperis and Neocucurbitaria cava.</title>
        <authorList>
            <person name="Hill R."/>
        </authorList>
    </citation>
    <scope>NUCLEOTIDE SEQUENCE</scope>
    <source>
        <strain evidence="2">IMI 360193</strain>
    </source>
</reference>
<feature type="repeat" description="RCC1" evidence="1">
    <location>
        <begin position="169"/>
        <end position="219"/>
    </location>
</feature>
<dbReference type="InterPro" id="IPR000408">
    <property type="entry name" value="Reg_chr_condens"/>
</dbReference>
<dbReference type="Pfam" id="PF13540">
    <property type="entry name" value="RCC1_2"/>
    <property type="match status" value="1"/>
</dbReference>
<gene>
    <name evidence="2" type="primary">ATS1</name>
    <name evidence="2" type="ORF">N0V87_003887</name>
</gene>
<dbReference type="PANTHER" id="PTHR45982">
    <property type="entry name" value="REGULATOR OF CHROMOSOME CONDENSATION"/>
    <property type="match status" value="1"/>
</dbReference>
<sequence length="371" mass="40446">MPHDLYVFGSNGEGQLGEGIPVADIVGKPTKLPRVPFFRDIKDIRCGDNHTLILFADNSVSGVGQNNVGQMLLDCEGPPRLTRFEGLHNNVSFCAAACESSAVINCVMGAPSTVLTKGHGQWGELGRGDESDMSEYKYFEPHYLRTSLRGTTVDFAAGVWHYVAVQDDGSVYGWGKARLGQLGEALSDKVNVPTKIDGIPFKPLRVVCGKDFTYLVGDATTGEHKILGKDKFNIISAMPPDVKGYKDIGATWHAVFVLFEDGRLTAWGKENQWKLLPPDLPLIESIAVGTDHVLALTKEGKLISWGWAKHGNCGDLSNLQREIKNDMISGFWNEIDIPGTITKIAAGYCTSFVVTEVEDEPGSAKKTDTEK</sequence>
<dbReference type="InterPro" id="IPR009091">
    <property type="entry name" value="RCC1/BLIP-II"/>
</dbReference>
<feature type="repeat" description="RCC1" evidence="1">
    <location>
        <begin position="262"/>
        <end position="299"/>
    </location>
</feature>
<evidence type="ECO:0000313" key="3">
    <source>
        <dbReference type="Proteomes" id="UP001140562"/>
    </source>
</evidence>
<proteinExistence type="predicted"/>